<dbReference type="AlphaFoldDB" id="A0AAW1Q7R1"/>
<dbReference type="EMBL" id="JALJOS010000077">
    <property type="protein sequence ID" value="KAK9816364.1"/>
    <property type="molecule type" value="Genomic_DNA"/>
</dbReference>
<gene>
    <name evidence="2" type="ORF">WJX74_004039</name>
</gene>
<proteinExistence type="predicted"/>
<dbReference type="Pfam" id="PF00085">
    <property type="entry name" value="Thioredoxin"/>
    <property type="match status" value="1"/>
</dbReference>
<dbReference type="SUPFAM" id="SSF52833">
    <property type="entry name" value="Thioredoxin-like"/>
    <property type="match status" value="1"/>
</dbReference>
<evidence type="ECO:0000259" key="1">
    <source>
        <dbReference type="Pfam" id="PF00085"/>
    </source>
</evidence>
<dbReference type="PANTHER" id="PTHR47912:SF1">
    <property type="entry name" value="THIOREDOXIN-LIKE 4, CHLOROPLASTIC"/>
    <property type="match status" value="1"/>
</dbReference>
<sequence length="222" mass="25083">MALHGPAAHNLCPQWSFRSAPICFSPQRQSARASPYARSRRDQRVQALQIDRRKHFDLALQRQKVQEAVLEQAARGLPRGVVTEVHNMPHLDRILDACGPAVVTMCFYSRSCGSCKDLLHNYARLSHETGQQQAGVCFLKHNIRNEYDDLSDVARWYSIRAVPSIVFFSGGAKVRQVRLMDSRSLKGSAAQVQQQLSAQQGRLQPILREMLFRCTPSARRTA</sequence>
<protein>
    <recommendedName>
        <fullName evidence="1">Thioredoxin domain-containing protein</fullName>
    </recommendedName>
</protein>
<evidence type="ECO:0000313" key="3">
    <source>
        <dbReference type="Proteomes" id="UP001438707"/>
    </source>
</evidence>
<dbReference type="Proteomes" id="UP001438707">
    <property type="component" value="Unassembled WGS sequence"/>
</dbReference>
<accession>A0AAW1Q7R1</accession>
<dbReference type="InterPro" id="IPR036249">
    <property type="entry name" value="Thioredoxin-like_sf"/>
</dbReference>
<reference evidence="2 3" key="1">
    <citation type="journal article" date="2024" name="Nat. Commun.">
        <title>Phylogenomics reveals the evolutionary origins of lichenization in chlorophyte algae.</title>
        <authorList>
            <person name="Puginier C."/>
            <person name="Libourel C."/>
            <person name="Otte J."/>
            <person name="Skaloud P."/>
            <person name="Haon M."/>
            <person name="Grisel S."/>
            <person name="Petersen M."/>
            <person name="Berrin J.G."/>
            <person name="Delaux P.M."/>
            <person name="Dal Grande F."/>
            <person name="Keller J."/>
        </authorList>
    </citation>
    <scope>NUCLEOTIDE SEQUENCE [LARGE SCALE GENOMIC DNA]</scope>
    <source>
        <strain evidence="2 3">SAG 2145</strain>
    </source>
</reference>
<dbReference type="InterPro" id="IPR044176">
    <property type="entry name" value="TRL4_chloroplastic"/>
</dbReference>
<evidence type="ECO:0000313" key="2">
    <source>
        <dbReference type="EMBL" id="KAK9816364.1"/>
    </source>
</evidence>
<organism evidence="2 3">
    <name type="scientific">Apatococcus lobatus</name>
    <dbReference type="NCBI Taxonomy" id="904363"/>
    <lineage>
        <taxon>Eukaryota</taxon>
        <taxon>Viridiplantae</taxon>
        <taxon>Chlorophyta</taxon>
        <taxon>core chlorophytes</taxon>
        <taxon>Trebouxiophyceae</taxon>
        <taxon>Chlorellales</taxon>
        <taxon>Chlorellaceae</taxon>
        <taxon>Apatococcus</taxon>
    </lineage>
</organism>
<name>A0AAW1Q7R1_9CHLO</name>
<keyword evidence="3" id="KW-1185">Reference proteome</keyword>
<dbReference type="InterPro" id="IPR013766">
    <property type="entry name" value="Thioredoxin_domain"/>
</dbReference>
<comment type="caution">
    <text evidence="2">The sequence shown here is derived from an EMBL/GenBank/DDBJ whole genome shotgun (WGS) entry which is preliminary data.</text>
</comment>
<dbReference type="PANTHER" id="PTHR47912">
    <property type="entry name" value="THIOREDOXIN-LIKE 4, CHLOROPLASTIC"/>
    <property type="match status" value="1"/>
</dbReference>
<dbReference type="CDD" id="cd02947">
    <property type="entry name" value="TRX_family"/>
    <property type="match status" value="1"/>
</dbReference>
<dbReference type="Gene3D" id="3.40.30.10">
    <property type="entry name" value="Glutaredoxin"/>
    <property type="match status" value="1"/>
</dbReference>
<feature type="domain" description="Thioredoxin" evidence="1">
    <location>
        <begin position="103"/>
        <end position="178"/>
    </location>
</feature>